<dbReference type="InterPro" id="IPR017871">
    <property type="entry name" value="ABC_transporter-like_CS"/>
</dbReference>
<keyword evidence="6 8" id="KW-1133">Transmembrane helix</keyword>
<keyword evidence="5 12" id="KW-0067">ATP-binding</keyword>
<dbReference type="EMBL" id="QLQD01000053">
    <property type="protein sequence ID" value="RLU56788.1"/>
    <property type="molecule type" value="Genomic_DNA"/>
</dbReference>
<dbReference type="PROSITE" id="PS50893">
    <property type="entry name" value="ABC_TRANSPORTER_2"/>
    <property type="match status" value="1"/>
</dbReference>
<keyword evidence="3 8" id="KW-0812">Transmembrane</keyword>
<dbReference type="SUPFAM" id="SSF90123">
    <property type="entry name" value="ABC transporter transmembrane region"/>
    <property type="match status" value="1"/>
</dbReference>
<reference evidence="12 14" key="2">
    <citation type="submission" date="2018-06" db="EMBL/GenBank/DDBJ databases">
        <title>Mutators as drivers of adaptation in pathogenic bacteria and a risk factor for host jumps and vaccine escape.</title>
        <authorList>
            <person name="Barnes A.C."/>
            <person name="Silayeva O."/>
        </authorList>
    </citation>
    <scope>NUCLEOTIDE SEQUENCE [LARGE SCALE GENOMIC DNA]</scope>
    <source>
        <strain evidence="12 14">QMA0445</strain>
    </source>
</reference>
<dbReference type="PROSITE" id="PS00211">
    <property type="entry name" value="ABC_TRANSPORTER_1"/>
    <property type="match status" value="1"/>
</dbReference>
<dbReference type="InterPro" id="IPR011527">
    <property type="entry name" value="ABC1_TM_dom"/>
</dbReference>
<dbReference type="GO" id="GO:0015421">
    <property type="term" value="F:ABC-type oligopeptide transporter activity"/>
    <property type="evidence" value="ECO:0007669"/>
    <property type="project" value="TreeGrafter"/>
</dbReference>
<dbReference type="InterPro" id="IPR027417">
    <property type="entry name" value="P-loop_NTPase"/>
</dbReference>
<evidence type="ECO:0000256" key="8">
    <source>
        <dbReference type="SAM" id="Phobius"/>
    </source>
</evidence>
<dbReference type="Pfam" id="PF00005">
    <property type="entry name" value="ABC_tran"/>
    <property type="match status" value="1"/>
</dbReference>
<evidence type="ECO:0000256" key="7">
    <source>
        <dbReference type="ARBA" id="ARBA00023136"/>
    </source>
</evidence>
<dbReference type="KEGG" id="sio:DW64_05315"/>
<dbReference type="GO" id="GO:0005886">
    <property type="term" value="C:plasma membrane"/>
    <property type="evidence" value="ECO:0007669"/>
    <property type="project" value="UniProtKB-SubCell"/>
</dbReference>
<evidence type="ECO:0000313" key="11">
    <source>
        <dbReference type="EMBL" id="AHY15882.1"/>
    </source>
</evidence>
<dbReference type="EMBL" id="CP007586">
    <property type="protein sequence ID" value="AHY15882.1"/>
    <property type="molecule type" value="Genomic_DNA"/>
</dbReference>
<evidence type="ECO:0000313" key="12">
    <source>
        <dbReference type="EMBL" id="RLU56788.1"/>
    </source>
</evidence>
<dbReference type="GO" id="GO:0016887">
    <property type="term" value="F:ATP hydrolysis activity"/>
    <property type="evidence" value="ECO:0007669"/>
    <property type="project" value="InterPro"/>
</dbReference>
<dbReference type="eggNOG" id="COG1132">
    <property type="taxonomic scope" value="Bacteria"/>
</dbReference>
<dbReference type="Proteomes" id="UP000269148">
    <property type="component" value="Unassembled WGS sequence"/>
</dbReference>
<dbReference type="InterPro" id="IPR036640">
    <property type="entry name" value="ABC1_TM_sf"/>
</dbReference>
<dbReference type="Proteomes" id="UP000025245">
    <property type="component" value="Chromosome"/>
</dbReference>
<dbReference type="SMART" id="SM00382">
    <property type="entry name" value="AAA"/>
    <property type="match status" value="1"/>
</dbReference>
<proteinExistence type="predicted"/>
<feature type="transmembrane region" description="Helical" evidence="8">
    <location>
        <begin position="167"/>
        <end position="183"/>
    </location>
</feature>
<dbReference type="KEGG" id="siz:SI82_05505"/>
<evidence type="ECO:0000256" key="5">
    <source>
        <dbReference type="ARBA" id="ARBA00022840"/>
    </source>
</evidence>
<dbReference type="InterPro" id="IPR003439">
    <property type="entry name" value="ABC_transporter-like_ATP-bd"/>
</dbReference>
<accession>A0A1J0MZ62</accession>
<feature type="domain" description="ABC transmembrane type-1" evidence="10">
    <location>
        <begin position="21"/>
        <end position="311"/>
    </location>
</feature>
<dbReference type="InterPro" id="IPR039421">
    <property type="entry name" value="Type_1_exporter"/>
</dbReference>
<evidence type="ECO:0000256" key="1">
    <source>
        <dbReference type="ARBA" id="ARBA00004651"/>
    </source>
</evidence>
<dbReference type="FunFam" id="3.40.50.300:FF:000287">
    <property type="entry name" value="Multidrug ABC transporter ATP-binding protein"/>
    <property type="match status" value="1"/>
</dbReference>
<dbReference type="PROSITE" id="PS50929">
    <property type="entry name" value="ABC_TM1F"/>
    <property type="match status" value="1"/>
</dbReference>
<evidence type="ECO:0000313" key="13">
    <source>
        <dbReference type="Proteomes" id="UP000025245"/>
    </source>
</evidence>
<feature type="transmembrane region" description="Helical" evidence="8">
    <location>
        <begin position="60"/>
        <end position="81"/>
    </location>
</feature>
<evidence type="ECO:0000256" key="6">
    <source>
        <dbReference type="ARBA" id="ARBA00022989"/>
    </source>
</evidence>
<dbReference type="SMR" id="A0A1J0MZ62"/>
<evidence type="ECO:0000256" key="3">
    <source>
        <dbReference type="ARBA" id="ARBA00022692"/>
    </source>
</evidence>
<dbReference type="CDD" id="cd03254">
    <property type="entry name" value="ABCC_Glucan_exporter_like"/>
    <property type="match status" value="1"/>
</dbReference>
<evidence type="ECO:0000259" key="9">
    <source>
        <dbReference type="PROSITE" id="PS50893"/>
    </source>
</evidence>
<evidence type="ECO:0000313" key="14">
    <source>
        <dbReference type="Proteomes" id="UP000269148"/>
    </source>
</evidence>
<dbReference type="PANTHER" id="PTHR43394">
    <property type="entry name" value="ATP-DEPENDENT PERMEASE MDL1, MITOCHONDRIAL"/>
    <property type="match status" value="1"/>
</dbReference>
<dbReference type="OrthoDB" id="9770415at2"/>
<name>A0A1J0MZ62_STRIN</name>
<dbReference type="InterPro" id="IPR003593">
    <property type="entry name" value="AAA+_ATPase"/>
</dbReference>
<dbReference type="PANTHER" id="PTHR43394:SF1">
    <property type="entry name" value="ATP-BINDING CASSETTE SUB-FAMILY B MEMBER 10, MITOCHONDRIAL"/>
    <property type="match status" value="1"/>
</dbReference>
<dbReference type="KEGG" id="siq:DQ08_05320"/>
<dbReference type="STRING" id="1346.BMF34_05400"/>
<evidence type="ECO:0000259" key="10">
    <source>
        <dbReference type="PROSITE" id="PS50929"/>
    </source>
</evidence>
<dbReference type="GO" id="GO:0005524">
    <property type="term" value="F:ATP binding"/>
    <property type="evidence" value="ECO:0007669"/>
    <property type="project" value="UniProtKB-KW"/>
</dbReference>
<feature type="transmembrane region" description="Helical" evidence="8">
    <location>
        <begin position="140"/>
        <end position="161"/>
    </location>
</feature>
<organism evidence="12 14">
    <name type="scientific">Streptococcus iniae</name>
    <name type="common">Streptococcus shiloi</name>
    <dbReference type="NCBI Taxonomy" id="1346"/>
    <lineage>
        <taxon>Bacteria</taxon>
        <taxon>Bacillati</taxon>
        <taxon>Bacillota</taxon>
        <taxon>Bacilli</taxon>
        <taxon>Lactobacillales</taxon>
        <taxon>Streptococcaceae</taxon>
        <taxon>Streptococcus</taxon>
    </lineage>
</organism>
<dbReference type="Gene3D" id="1.20.1560.10">
    <property type="entry name" value="ABC transporter type 1, transmembrane domain"/>
    <property type="match status" value="1"/>
</dbReference>
<keyword evidence="13" id="KW-1185">Reference proteome</keyword>
<reference evidence="11 13" key="1">
    <citation type="journal article" date="2014" name="Genome Announc.">
        <title>Complete Genome Sequence of a Virulent Strain, Streptococcus iniae ISET0901, Isolated from Diseased Tilapia.</title>
        <authorList>
            <person name="Pridgeon J.W."/>
            <person name="Zhang D."/>
            <person name="Zhang L."/>
        </authorList>
    </citation>
    <scope>NUCLEOTIDE SEQUENCE [LARGE SCALE GENOMIC DNA]</scope>
    <source>
        <strain evidence="11 13">ISET0901</strain>
    </source>
</reference>
<comment type="subcellular location">
    <subcellularLocation>
        <location evidence="1">Cell membrane</location>
        <topology evidence="1">Multi-pass membrane protein</topology>
    </subcellularLocation>
</comment>
<evidence type="ECO:0000256" key="2">
    <source>
        <dbReference type="ARBA" id="ARBA00022448"/>
    </source>
</evidence>
<keyword evidence="7 8" id="KW-0472">Membrane</keyword>
<gene>
    <name evidence="12" type="ORF">DIY07_05620</name>
    <name evidence="11" type="ORF">DQ08_05320</name>
</gene>
<keyword evidence="4" id="KW-0547">Nucleotide-binding</keyword>
<evidence type="ECO:0000256" key="4">
    <source>
        <dbReference type="ARBA" id="ARBA00022741"/>
    </source>
</evidence>
<feature type="transmembrane region" description="Helical" evidence="8">
    <location>
        <begin position="256"/>
        <end position="273"/>
    </location>
</feature>
<dbReference type="Gene3D" id="3.40.50.300">
    <property type="entry name" value="P-loop containing nucleotide triphosphate hydrolases"/>
    <property type="match status" value="1"/>
</dbReference>
<keyword evidence="2" id="KW-0813">Transport</keyword>
<feature type="domain" description="ABC transporter" evidence="9">
    <location>
        <begin position="342"/>
        <end position="576"/>
    </location>
</feature>
<sequence length="580" mass="65148">MSLFIKLSKELKVAKISFISGLLLLLVASALGQVSPILMKQMIDHYLTPIAKGKLVNTELFFQLIFLYSLLILITSLLRYFSFKALVATSNKVVTHLRNKAFDLMQKLPISYFDHVPAGKIATRIVNDTETLRNQFYNNLLSQIIISLFQIIFIYLVMIYLDIKSGLLLLLVVPVFYGIQVLYKNMTDKPMKEFYDGRSAVNTQVNETMNGAQIIQLFQQEDTVLAEFNHNINTMRKADEAIIFADSVASWTLTEFVKYSFISILLAIVGHQFLKGNTDVSVGKLFIYINYLTRLFDLLGNLVRQLPNLQRSAATGKRVMALLEEPIESDHVNTIPISNGHVCFDTVDFSYNEGDLVLSGISFEAKKGETIGLVGHTGSGKSSIMNLLYRFYDPKSGKISIDGYDIQDFSRESVRSHMGIVLQDPYLFTGTIASNVRMGNENYSDQEVIDALEKVGAGPMLKRYENGIYHQVQEKGASFSSGERQLIAFARTLISNPKILILDEATSHIDTETEELIQNAMEVLQKGRTTFIIAHRLSTIQNANQILVLDKGQIVERGSHQDLIAKAGIYAEMVSLQENI</sequence>
<dbReference type="SUPFAM" id="SSF52540">
    <property type="entry name" value="P-loop containing nucleoside triphosphate hydrolases"/>
    <property type="match status" value="1"/>
</dbReference>
<dbReference type="AlphaFoldDB" id="A0A1J0MZ62"/>
<dbReference type="RefSeq" id="WP_003099847.1">
    <property type="nucleotide sequence ID" value="NZ_CP010783.1"/>
</dbReference>
<dbReference type="GeneID" id="35766170"/>
<dbReference type="Pfam" id="PF00664">
    <property type="entry name" value="ABC_membrane"/>
    <property type="match status" value="1"/>
</dbReference>
<protein>
    <submittedName>
        <fullName evidence="12">ABC transporter ATP-binding protein</fullName>
    </submittedName>
</protein>